<dbReference type="Proteomes" id="UP000199570">
    <property type="component" value="Unassembled WGS sequence"/>
</dbReference>
<keyword evidence="2" id="KW-1185">Reference proteome</keyword>
<proteinExistence type="predicted"/>
<name>A0A1H1F3Z2_9PSED</name>
<dbReference type="EMBL" id="FNKJ01000003">
    <property type="protein sequence ID" value="SDQ95631.1"/>
    <property type="molecule type" value="Genomic_DNA"/>
</dbReference>
<evidence type="ECO:0000313" key="1">
    <source>
        <dbReference type="EMBL" id="SDQ95631.1"/>
    </source>
</evidence>
<accession>A0A1H1F3Z2</accession>
<organism evidence="1 2">
    <name type="scientific">Pseudomonas moorei</name>
    <dbReference type="NCBI Taxonomy" id="395599"/>
    <lineage>
        <taxon>Bacteria</taxon>
        <taxon>Pseudomonadati</taxon>
        <taxon>Pseudomonadota</taxon>
        <taxon>Gammaproteobacteria</taxon>
        <taxon>Pseudomonadales</taxon>
        <taxon>Pseudomonadaceae</taxon>
        <taxon>Pseudomonas</taxon>
    </lineage>
</organism>
<dbReference type="AlphaFoldDB" id="A0A1H1F3Z2"/>
<sequence>MPMPSYLSRTDFYEKVDGAENMEGAINYLITEKSDPTGIMSDLCVVIQRLRLEVTQCQSEVVHIRNLHKSMLNAMQSAIKE</sequence>
<reference evidence="2" key="1">
    <citation type="submission" date="2016-10" db="EMBL/GenBank/DDBJ databases">
        <authorList>
            <person name="Varghese N."/>
            <person name="Submissions S."/>
        </authorList>
    </citation>
    <scope>NUCLEOTIDE SEQUENCE [LARGE SCALE GENOMIC DNA]</scope>
    <source>
        <strain evidence="2">BS3775</strain>
    </source>
</reference>
<protein>
    <submittedName>
        <fullName evidence="1">Uncharacterized protein</fullName>
    </submittedName>
</protein>
<gene>
    <name evidence="1" type="ORF">SAMN04490195_2499</name>
</gene>
<evidence type="ECO:0000313" key="2">
    <source>
        <dbReference type="Proteomes" id="UP000199570"/>
    </source>
</evidence>